<reference evidence="2" key="3">
    <citation type="submission" date="2022-06" db="UniProtKB">
        <authorList>
            <consortium name="EnsemblPlants"/>
        </authorList>
    </citation>
    <scope>IDENTIFICATION</scope>
</reference>
<keyword evidence="3" id="KW-1185">Reference proteome</keyword>
<reference evidence="2" key="2">
    <citation type="submission" date="2018-03" db="EMBL/GenBank/DDBJ databases">
        <title>The Triticum urartu genome reveals the dynamic nature of wheat genome evolution.</title>
        <authorList>
            <person name="Ling H."/>
            <person name="Ma B."/>
            <person name="Shi X."/>
            <person name="Liu H."/>
            <person name="Dong L."/>
            <person name="Sun H."/>
            <person name="Cao Y."/>
            <person name="Gao Q."/>
            <person name="Zheng S."/>
            <person name="Li Y."/>
            <person name="Yu Y."/>
            <person name="Du H."/>
            <person name="Qi M."/>
            <person name="Li Y."/>
            <person name="Yu H."/>
            <person name="Cui Y."/>
            <person name="Wang N."/>
            <person name="Chen C."/>
            <person name="Wu H."/>
            <person name="Zhao Y."/>
            <person name="Zhang J."/>
            <person name="Li Y."/>
            <person name="Zhou W."/>
            <person name="Zhang B."/>
            <person name="Hu W."/>
            <person name="Eijk M."/>
            <person name="Tang J."/>
            <person name="Witsenboer H."/>
            <person name="Zhao S."/>
            <person name="Li Z."/>
            <person name="Zhang A."/>
            <person name="Wang D."/>
            <person name="Liang C."/>
        </authorList>
    </citation>
    <scope>NUCLEOTIDE SEQUENCE [LARGE SCALE GENOMIC DNA]</scope>
    <source>
        <strain evidence="2">cv. G1812</strain>
    </source>
</reference>
<dbReference type="AlphaFoldDB" id="A0A8R7V5J6"/>
<dbReference type="Pfam" id="PF04937">
    <property type="entry name" value="DUF659"/>
    <property type="match status" value="1"/>
</dbReference>
<dbReference type="InterPro" id="IPR007021">
    <property type="entry name" value="DUF659"/>
</dbReference>
<evidence type="ECO:0000259" key="1">
    <source>
        <dbReference type="Pfam" id="PF04937"/>
    </source>
</evidence>
<dbReference type="Proteomes" id="UP000015106">
    <property type="component" value="Chromosome 7"/>
</dbReference>
<dbReference type="EnsemblPlants" id="TuG1812G0700004724.01.T01">
    <property type="protein sequence ID" value="TuG1812G0700004724.01.T01.cds333639"/>
    <property type="gene ID" value="TuG1812G0700004724.01"/>
</dbReference>
<dbReference type="PANTHER" id="PTHR32166">
    <property type="entry name" value="OSJNBA0013A04.12 PROTEIN"/>
    <property type="match status" value="1"/>
</dbReference>
<name>A0A8R7V5J6_TRIUA</name>
<sequence>MVQAIAQFGLDLDPPSQYDLRETLMKCEYARTKSELKEREVEKGKHGCSLMTDAWTDLKRRSIMNLVTHCSEGVSFIKSKETSDTPHTSEMTFNLVEKTIEELGVEHVVQVVNDNALNNMGAKDLLKVKRPKIFWSSCVTHTINLMLQGIGNLAKFKNIIDQAKAFTIFVYGHHRTLECMRSFTKKREIIRLGVTRFSSQFLTLQSLVDKADSLRKMVFSSKWDEIKDVHSKKGKDATAIILNKPFWKGVNLCIKVFEPLVTVLRLVDGDARPSMGFLYGEIVKAKK</sequence>
<accession>A0A8R7V5J6</accession>
<reference evidence="3" key="1">
    <citation type="journal article" date="2013" name="Nature">
        <title>Draft genome of the wheat A-genome progenitor Triticum urartu.</title>
        <authorList>
            <person name="Ling H.Q."/>
            <person name="Zhao S."/>
            <person name="Liu D."/>
            <person name="Wang J."/>
            <person name="Sun H."/>
            <person name="Zhang C."/>
            <person name="Fan H."/>
            <person name="Li D."/>
            <person name="Dong L."/>
            <person name="Tao Y."/>
            <person name="Gao C."/>
            <person name="Wu H."/>
            <person name="Li Y."/>
            <person name="Cui Y."/>
            <person name="Guo X."/>
            <person name="Zheng S."/>
            <person name="Wang B."/>
            <person name="Yu K."/>
            <person name="Liang Q."/>
            <person name="Yang W."/>
            <person name="Lou X."/>
            <person name="Chen J."/>
            <person name="Feng M."/>
            <person name="Jian J."/>
            <person name="Zhang X."/>
            <person name="Luo G."/>
            <person name="Jiang Y."/>
            <person name="Liu J."/>
            <person name="Wang Z."/>
            <person name="Sha Y."/>
            <person name="Zhang B."/>
            <person name="Wu H."/>
            <person name="Tang D."/>
            <person name="Shen Q."/>
            <person name="Xue P."/>
            <person name="Zou S."/>
            <person name="Wang X."/>
            <person name="Liu X."/>
            <person name="Wang F."/>
            <person name="Yang Y."/>
            <person name="An X."/>
            <person name="Dong Z."/>
            <person name="Zhang K."/>
            <person name="Zhang X."/>
            <person name="Luo M.C."/>
            <person name="Dvorak J."/>
            <person name="Tong Y."/>
            <person name="Wang J."/>
            <person name="Yang H."/>
            <person name="Li Z."/>
            <person name="Wang D."/>
            <person name="Zhang A."/>
            <person name="Wang J."/>
        </authorList>
    </citation>
    <scope>NUCLEOTIDE SEQUENCE</scope>
    <source>
        <strain evidence="3">cv. G1812</strain>
    </source>
</reference>
<dbReference type="SUPFAM" id="SSF53098">
    <property type="entry name" value="Ribonuclease H-like"/>
    <property type="match status" value="1"/>
</dbReference>
<feature type="domain" description="DUF659" evidence="1">
    <location>
        <begin position="15"/>
        <end position="165"/>
    </location>
</feature>
<dbReference type="PANTHER" id="PTHR32166:SF74">
    <property type="entry name" value="OS05G0256350 PROTEIN"/>
    <property type="match status" value="1"/>
</dbReference>
<protein>
    <recommendedName>
        <fullName evidence="1">DUF659 domain-containing protein</fullName>
    </recommendedName>
</protein>
<proteinExistence type="predicted"/>
<evidence type="ECO:0000313" key="3">
    <source>
        <dbReference type="Proteomes" id="UP000015106"/>
    </source>
</evidence>
<dbReference type="Gramene" id="TuG1812G0700004724.01.T01">
    <property type="protein sequence ID" value="TuG1812G0700004724.01.T01.cds333639"/>
    <property type="gene ID" value="TuG1812G0700004724.01"/>
</dbReference>
<dbReference type="InterPro" id="IPR012337">
    <property type="entry name" value="RNaseH-like_sf"/>
</dbReference>
<organism evidence="2 3">
    <name type="scientific">Triticum urartu</name>
    <name type="common">Red wild einkorn</name>
    <name type="synonym">Crithodium urartu</name>
    <dbReference type="NCBI Taxonomy" id="4572"/>
    <lineage>
        <taxon>Eukaryota</taxon>
        <taxon>Viridiplantae</taxon>
        <taxon>Streptophyta</taxon>
        <taxon>Embryophyta</taxon>
        <taxon>Tracheophyta</taxon>
        <taxon>Spermatophyta</taxon>
        <taxon>Magnoliopsida</taxon>
        <taxon>Liliopsida</taxon>
        <taxon>Poales</taxon>
        <taxon>Poaceae</taxon>
        <taxon>BOP clade</taxon>
        <taxon>Pooideae</taxon>
        <taxon>Triticodae</taxon>
        <taxon>Triticeae</taxon>
        <taxon>Triticinae</taxon>
        <taxon>Triticum</taxon>
    </lineage>
</organism>
<evidence type="ECO:0000313" key="2">
    <source>
        <dbReference type="EnsemblPlants" id="TuG1812G0700004724.01.T01.cds333639"/>
    </source>
</evidence>